<dbReference type="InterPro" id="IPR036388">
    <property type="entry name" value="WH-like_DNA-bd_sf"/>
</dbReference>
<dbReference type="SUPFAM" id="SSF46785">
    <property type="entry name" value="Winged helix' DNA-binding domain"/>
    <property type="match status" value="1"/>
</dbReference>
<dbReference type="InterPro" id="IPR036390">
    <property type="entry name" value="WH_DNA-bd_sf"/>
</dbReference>
<name>A0A6G9YAC9_9NOCA</name>
<evidence type="ECO:0000313" key="7">
    <source>
        <dbReference type="EMBL" id="QIS10037.1"/>
    </source>
</evidence>
<accession>A0A6G9YAC9</accession>
<evidence type="ECO:0000313" key="8">
    <source>
        <dbReference type="Proteomes" id="UP000503540"/>
    </source>
</evidence>
<evidence type="ECO:0000259" key="6">
    <source>
        <dbReference type="Pfam" id="PF08100"/>
    </source>
</evidence>
<keyword evidence="3" id="KW-0949">S-adenosyl-L-methionine</keyword>
<reference evidence="7 8" key="1">
    <citation type="journal article" date="2019" name="ACS Chem. Biol.">
        <title>Identification and Mobilization of a Cryptic Antibiotic Biosynthesis Gene Locus from a Human-Pathogenic Nocardia Isolate.</title>
        <authorList>
            <person name="Herisse M."/>
            <person name="Ishida K."/>
            <person name="Porter J.L."/>
            <person name="Howden B."/>
            <person name="Hertweck C."/>
            <person name="Stinear T.P."/>
            <person name="Pidot S.J."/>
        </authorList>
    </citation>
    <scope>NUCLEOTIDE SEQUENCE [LARGE SCALE GENOMIC DNA]</scope>
    <source>
        <strain evidence="7 8">AUSMDU00012717</strain>
    </source>
</reference>
<dbReference type="InterPro" id="IPR029063">
    <property type="entry name" value="SAM-dependent_MTases_sf"/>
</dbReference>
<dbReference type="PIRSF" id="PIRSF005739">
    <property type="entry name" value="O-mtase"/>
    <property type="match status" value="1"/>
</dbReference>
<sequence>MRHAMTANIQDTPAAVARSLVRLNNGYAEAAVLHSAVELGLFEQLASGPADIGELMDRLRLHPRLVRDFLDALVGLGLLEKDEGRYSNSSPVTQFLLPTSPFYLGGVMTRSSSHHYRMWGRLTEALRDGQPKSDGLGGKNAFKDKYADTEVTRQFLAHMDSYNGYAGPQIAQRLDWTRFRSFVDCGGARGNLAAQLVTAHPHLTAGVFDLPALRPYFDEHMARLGLGDSVTFHGGDFFVDPLPRTDVLILGHVLHDWPEENRRLLLKRAWAAVAPGGAVVIYDQMLDADRSDPHKLLASLNVRLVREGGSEYTAAECADWAEAAGFQVTQVVELETIGRDTMVVAERPAAEGAGA</sequence>
<dbReference type="Pfam" id="PF00891">
    <property type="entry name" value="Methyltransf_2"/>
    <property type="match status" value="1"/>
</dbReference>
<dbReference type="PROSITE" id="PS51683">
    <property type="entry name" value="SAM_OMT_II"/>
    <property type="match status" value="1"/>
</dbReference>
<feature type="domain" description="O-methyltransferase C-terminal" evidence="5">
    <location>
        <begin position="119"/>
        <end position="327"/>
    </location>
</feature>
<evidence type="ECO:0000256" key="1">
    <source>
        <dbReference type="ARBA" id="ARBA00022603"/>
    </source>
</evidence>
<keyword evidence="2 7" id="KW-0808">Transferase</keyword>
<keyword evidence="1 7" id="KW-0489">Methyltransferase</keyword>
<proteinExistence type="predicted"/>
<dbReference type="GO" id="GO:0008171">
    <property type="term" value="F:O-methyltransferase activity"/>
    <property type="evidence" value="ECO:0007669"/>
    <property type="project" value="InterPro"/>
</dbReference>
<dbReference type="Proteomes" id="UP000503540">
    <property type="component" value="Chromosome"/>
</dbReference>
<gene>
    <name evidence="7" type="ORF">F5544_10705</name>
</gene>
<evidence type="ECO:0000256" key="2">
    <source>
        <dbReference type="ARBA" id="ARBA00022679"/>
    </source>
</evidence>
<dbReference type="Pfam" id="PF08100">
    <property type="entry name" value="Dimerisation"/>
    <property type="match status" value="1"/>
</dbReference>
<dbReference type="SUPFAM" id="SSF53335">
    <property type="entry name" value="S-adenosyl-L-methionine-dependent methyltransferases"/>
    <property type="match status" value="1"/>
</dbReference>
<evidence type="ECO:0000256" key="3">
    <source>
        <dbReference type="ARBA" id="ARBA00022691"/>
    </source>
</evidence>
<dbReference type="Gene3D" id="3.40.50.150">
    <property type="entry name" value="Vaccinia Virus protein VP39"/>
    <property type="match status" value="1"/>
</dbReference>
<evidence type="ECO:0000256" key="4">
    <source>
        <dbReference type="PIRSR" id="PIRSR005739-1"/>
    </source>
</evidence>
<dbReference type="GO" id="GO:0032259">
    <property type="term" value="P:methylation"/>
    <property type="evidence" value="ECO:0007669"/>
    <property type="project" value="UniProtKB-KW"/>
</dbReference>
<dbReference type="KEGG" id="nah:F5544_10705"/>
<organism evidence="7 8">
    <name type="scientific">Nocardia arthritidis</name>
    <dbReference type="NCBI Taxonomy" id="228602"/>
    <lineage>
        <taxon>Bacteria</taxon>
        <taxon>Bacillati</taxon>
        <taxon>Actinomycetota</taxon>
        <taxon>Actinomycetes</taxon>
        <taxon>Mycobacteriales</taxon>
        <taxon>Nocardiaceae</taxon>
        <taxon>Nocardia</taxon>
    </lineage>
</organism>
<dbReference type="Gene3D" id="1.10.10.10">
    <property type="entry name" value="Winged helix-like DNA-binding domain superfamily/Winged helix DNA-binding domain"/>
    <property type="match status" value="1"/>
</dbReference>
<feature type="domain" description="O-methyltransferase dimerisation" evidence="6">
    <location>
        <begin position="22"/>
        <end position="89"/>
    </location>
</feature>
<dbReference type="CDD" id="cd02440">
    <property type="entry name" value="AdoMet_MTases"/>
    <property type="match status" value="1"/>
</dbReference>
<dbReference type="EMBL" id="CP046172">
    <property type="protein sequence ID" value="QIS10037.1"/>
    <property type="molecule type" value="Genomic_DNA"/>
</dbReference>
<dbReference type="InterPro" id="IPR016461">
    <property type="entry name" value="COMT-like"/>
</dbReference>
<dbReference type="InterPro" id="IPR012967">
    <property type="entry name" value="COMT_dimerisation"/>
</dbReference>
<dbReference type="GO" id="GO:0046983">
    <property type="term" value="F:protein dimerization activity"/>
    <property type="evidence" value="ECO:0007669"/>
    <property type="project" value="InterPro"/>
</dbReference>
<dbReference type="InterPro" id="IPR001077">
    <property type="entry name" value="COMT_C"/>
</dbReference>
<dbReference type="PANTHER" id="PTHR43712:SF2">
    <property type="entry name" value="O-METHYLTRANSFERASE CICE"/>
    <property type="match status" value="1"/>
</dbReference>
<dbReference type="PANTHER" id="PTHR43712">
    <property type="entry name" value="PUTATIVE (AFU_ORTHOLOGUE AFUA_4G14580)-RELATED"/>
    <property type="match status" value="1"/>
</dbReference>
<evidence type="ECO:0000259" key="5">
    <source>
        <dbReference type="Pfam" id="PF00891"/>
    </source>
</evidence>
<feature type="active site" description="Proton acceptor" evidence="4">
    <location>
        <position position="255"/>
    </location>
</feature>
<protein>
    <submittedName>
        <fullName evidence="7">Methyltransferase</fullName>
    </submittedName>
</protein>
<keyword evidence="8" id="KW-1185">Reference proteome</keyword>
<dbReference type="AlphaFoldDB" id="A0A6G9YAC9"/>